<dbReference type="PANTHER" id="PTHR38015">
    <property type="entry name" value="BLR6086 PROTEIN"/>
    <property type="match status" value="1"/>
</dbReference>
<feature type="domain" description="Opine dehydrogenase" evidence="1">
    <location>
        <begin position="208"/>
        <end position="372"/>
    </location>
</feature>
<keyword evidence="2" id="KW-0560">Oxidoreductase</keyword>
<dbReference type="InterPro" id="IPR008927">
    <property type="entry name" value="6-PGluconate_DH-like_C_sf"/>
</dbReference>
<dbReference type="AlphaFoldDB" id="Q9BHK4"/>
<dbReference type="PANTHER" id="PTHR38015:SF1">
    <property type="entry name" value="OPINE DEHYDROGENASE DOMAIN-CONTAINING PROTEIN"/>
    <property type="match status" value="1"/>
</dbReference>
<proteinExistence type="evidence at transcript level"/>
<gene>
    <name evidence="2" type="primary">odh</name>
</gene>
<dbReference type="EC" id="1.5.1.11" evidence="2"/>
<dbReference type="Gene3D" id="1.10.1040.10">
    <property type="entry name" value="N-(1-d-carboxylethyl)-l-norvaline Dehydrogenase, domain 2"/>
    <property type="match status" value="1"/>
</dbReference>
<dbReference type="InterPro" id="IPR003421">
    <property type="entry name" value="Opine_DH"/>
</dbReference>
<dbReference type="InterPro" id="IPR051729">
    <property type="entry name" value="Opine/Lysopine_DH"/>
</dbReference>
<evidence type="ECO:0000313" key="2">
    <source>
        <dbReference type="EMBL" id="CAC36306.1"/>
    </source>
</evidence>
<dbReference type="GO" id="GO:0047830">
    <property type="term" value="F:D-octopine dehydrogenase activity"/>
    <property type="evidence" value="ECO:0007669"/>
    <property type="project" value="UniProtKB-EC"/>
</dbReference>
<dbReference type="Pfam" id="PF02317">
    <property type="entry name" value="Octopine_DH"/>
    <property type="match status" value="1"/>
</dbReference>
<accession>Q9BHK4</accession>
<protein>
    <submittedName>
        <fullName evidence="2">Octopine dehydrogenase</fullName>
        <ecNumber evidence="2">1.5.1.11</ecNumber>
    </submittedName>
</protein>
<organism evidence="2">
    <name type="scientific">Sepia officinalis</name>
    <name type="common">Common cuttlefish</name>
    <dbReference type="NCBI Taxonomy" id="6610"/>
    <lineage>
        <taxon>Eukaryota</taxon>
        <taxon>Metazoa</taxon>
        <taxon>Spiralia</taxon>
        <taxon>Lophotrochozoa</taxon>
        <taxon>Mollusca</taxon>
        <taxon>Cephalopoda</taxon>
        <taxon>Coleoidea</taxon>
        <taxon>Decapodiformes</taxon>
        <taxon>Sepiida</taxon>
        <taxon>Sepiina</taxon>
        <taxon>Sepiidae</taxon>
        <taxon>Sepia</taxon>
    </lineage>
</organism>
<dbReference type="InterPro" id="IPR013328">
    <property type="entry name" value="6PGD_dom2"/>
</dbReference>
<name>Q9BHK4_SEPOF</name>
<dbReference type="InterPro" id="IPR036291">
    <property type="entry name" value="NAD(P)-bd_dom_sf"/>
</dbReference>
<dbReference type="Gene3D" id="3.40.50.720">
    <property type="entry name" value="NAD(P)-binding Rossmann-like Domain"/>
    <property type="match status" value="1"/>
</dbReference>
<evidence type="ECO:0000259" key="1">
    <source>
        <dbReference type="Pfam" id="PF02317"/>
    </source>
</evidence>
<reference evidence="2" key="1">
    <citation type="submission" date="1999-11" db="EMBL/GenBank/DDBJ databases">
        <title>Structure of octopine dehydrogenase from Sepia officinalis.</title>
        <authorList>
            <person name="Janssen F."/>
            <person name="Grieshaber M.K."/>
        </authorList>
    </citation>
    <scope>NUCLEOTIDE SEQUENCE</scope>
</reference>
<dbReference type="SUPFAM" id="SSF51735">
    <property type="entry name" value="NAD(P)-binding Rossmann-fold domains"/>
    <property type="match status" value="1"/>
</dbReference>
<sequence>MAHHQEKPPVLINLLVCGGGNGAHVLTGLASSRHNVKVNVLSLFADEAERWRNTLGDNHFVVNFREKDGTNKIITSRPNMITNDPSRAVPGCNLVIFTVPAFAHEGYFRAIAPYLEPNTVIVGLPSQPGFQFQCCDLLGLGGRTSAIVSFESLPWACRIGTFGREVQVIGPKDTLACAIIMRGCKTLFPILPTIQYIIGKEPKLTLAANYLSINLLADSVVHPPMMYGTWKDWDGQPVAEKPLFYQGLNEFSADLLDKVSTELVHTAQAIQQKYPEMDMKDVIHLFDWYKLNYKESIQDMSNLQMAMKTCSAYDGMVHPMKETPDGKFMPDFNYRYMTEDIPFGMVVFRGIAQLEGVPTPAMDETLTWGQKILGKEFLVDGELKGKDMNMTRAPQRFHFNSLFDLVNLR</sequence>
<dbReference type="EMBL" id="AJ250885">
    <property type="protein sequence ID" value="CAC36306.1"/>
    <property type="molecule type" value="mRNA"/>
</dbReference>
<dbReference type="SUPFAM" id="SSF48179">
    <property type="entry name" value="6-phosphogluconate dehydrogenase C-terminal domain-like"/>
    <property type="match status" value="1"/>
</dbReference>